<dbReference type="EMBL" id="LXJZ01000231">
    <property type="protein sequence ID" value="OAJ52462.1"/>
    <property type="molecule type" value="Genomic_DNA"/>
</dbReference>
<dbReference type="AlphaFoldDB" id="A0A1A9MXS3"/>
<dbReference type="InterPro" id="IPR012337">
    <property type="entry name" value="RNaseH-like_sf"/>
</dbReference>
<dbReference type="OrthoDB" id="9774685at2"/>
<dbReference type="InterPro" id="IPR036397">
    <property type="entry name" value="RNaseH_sf"/>
</dbReference>
<accession>A0A1A9MXS3</accession>
<evidence type="ECO:0000313" key="5">
    <source>
        <dbReference type="Proteomes" id="UP000078116"/>
    </source>
</evidence>
<name>A0A1A9MXS3_9BURK</name>
<keyword evidence="4" id="KW-1185">Reference proteome</keyword>
<evidence type="ECO:0000313" key="3">
    <source>
        <dbReference type="EMBL" id="OAJ52664.1"/>
    </source>
</evidence>
<dbReference type="SUPFAM" id="SSF53098">
    <property type="entry name" value="Ribonuclease H-like"/>
    <property type="match status" value="1"/>
</dbReference>
<comment type="caution">
    <text evidence="3">The sequence shown here is derived from an EMBL/GenBank/DDBJ whole genome shotgun (WGS) entry which is preliminary data.</text>
</comment>
<feature type="domain" description="Integrase catalytic" evidence="1">
    <location>
        <begin position="49"/>
        <end position="202"/>
    </location>
</feature>
<evidence type="ECO:0000259" key="1">
    <source>
        <dbReference type="PROSITE" id="PS50994"/>
    </source>
</evidence>
<gene>
    <name evidence="2" type="ORF">A6V36_13695</name>
    <name evidence="3" type="ORF">A6V37_09510</name>
</gene>
<dbReference type="Pfam" id="PF00665">
    <property type="entry name" value="rve"/>
    <property type="match status" value="1"/>
</dbReference>
<dbReference type="Proteomes" id="UP000078116">
    <property type="component" value="Unassembled WGS sequence"/>
</dbReference>
<dbReference type="PROSITE" id="PS50994">
    <property type="entry name" value="INTEGRASE"/>
    <property type="match status" value="1"/>
</dbReference>
<evidence type="ECO:0000313" key="4">
    <source>
        <dbReference type="Proteomes" id="UP000077961"/>
    </source>
</evidence>
<reference evidence="4 5" key="1">
    <citation type="submission" date="2016-04" db="EMBL/GenBank/DDBJ databases">
        <title>Reclassification of Paraburkholderia panaciterrae (Farh et al. 2015) Dobritsa &amp; Samadpour 2016 as a later homotypic synonym of Paraburkholderia ginsengiterrae (Farh et al. 2015) Dobritsa &amp; Samadpour 2016.</title>
        <authorList>
            <person name="Dobritsa A.P."/>
            <person name="Kutumbaka K."/>
            <person name="Samadpour M."/>
        </authorList>
    </citation>
    <scope>NUCLEOTIDE SEQUENCE [LARGE SCALE GENOMIC DNA]</scope>
    <source>
        <strain evidence="3 5">DCY85</strain>
        <strain evidence="2 4">DCY85-1</strain>
    </source>
</reference>
<dbReference type="EMBL" id="LXKA01000371">
    <property type="protein sequence ID" value="OAJ52664.1"/>
    <property type="molecule type" value="Genomic_DNA"/>
</dbReference>
<dbReference type="RefSeq" id="WP_064271912.1">
    <property type="nucleotide sequence ID" value="NZ_LXJZ01000231.1"/>
</dbReference>
<evidence type="ECO:0000313" key="2">
    <source>
        <dbReference type="EMBL" id="OAJ52462.1"/>
    </source>
</evidence>
<protein>
    <recommendedName>
        <fullName evidence="1">Integrase catalytic domain-containing protein</fullName>
    </recommendedName>
</protein>
<proteinExistence type="predicted"/>
<organism evidence="3 5">
    <name type="scientific">Paraburkholderia ginsengiterrae</name>
    <dbReference type="NCBI Taxonomy" id="1462993"/>
    <lineage>
        <taxon>Bacteria</taxon>
        <taxon>Pseudomonadati</taxon>
        <taxon>Pseudomonadota</taxon>
        <taxon>Betaproteobacteria</taxon>
        <taxon>Burkholderiales</taxon>
        <taxon>Burkholderiaceae</taxon>
        <taxon>Paraburkholderia</taxon>
    </lineage>
</organism>
<dbReference type="InterPro" id="IPR001584">
    <property type="entry name" value="Integrase_cat-core"/>
</dbReference>
<dbReference type="GO" id="GO:0003676">
    <property type="term" value="F:nucleic acid binding"/>
    <property type="evidence" value="ECO:0007669"/>
    <property type="project" value="InterPro"/>
</dbReference>
<dbReference type="GO" id="GO:0015074">
    <property type="term" value="P:DNA integration"/>
    <property type="evidence" value="ECO:0007669"/>
    <property type="project" value="InterPro"/>
</dbReference>
<dbReference type="Proteomes" id="UP000077961">
    <property type="component" value="Unassembled WGS sequence"/>
</dbReference>
<sequence>MLIVNRLRRDKGRSNLNRKSLHRSMSQNNLLLHCPSDKAPDHRHEGKIITPGPNLRWVSDNLELRCENGEIVRVTFAIDTYSHEIIGWTAGKVGFTGDSLRDFMRLCIKRRFRQHRTPHAVEWLSDKGRVNTSYETVAFAIGLGLLPRFAALSCTASKGVAESFARTLLVDYLYAYGRRDAVTVLAQLDSWFEGYGAHPRRA</sequence>
<dbReference type="Gene3D" id="3.30.420.10">
    <property type="entry name" value="Ribonuclease H-like superfamily/Ribonuclease H"/>
    <property type="match status" value="1"/>
</dbReference>